<dbReference type="KEGG" id="txa:HQN79_01595"/>
<accession>A0A7D4NX78</accession>
<evidence type="ECO:0000313" key="1">
    <source>
        <dbReference type="EMBL" id="QKI88358.1"/>
    </source>
</evidence>
<dbReference type="EMBL" id="CP054020">
    <property type="protein sequence ID" value="QKI88358.1"/>
    <property type="molecule type" value="Genomic_DNA"/>
</dbReference>
<gene>
    <name evidence="1" type="ORF">HQN79_01595</name>
</gene>
<dbReference type="Gene3D" id="1.10.10.1130">
    <property type="entry name" value="Uncharacterised protein PF10982, DUF2789"/>
    <property type="match status" value="1"/>
</dbReference>
<name>A0A7D4NX78_9GAMM</name>
<evidence type="ECO:0000313" key="2">
    <source>
        <dbReference type="Proteomes" id="UP000504724"/>
    </source>
</evidence>
<keyword evidence="2" id="KW-1185">Reference proteome</keyword>
<dbReference type="Proteomes" id="UP000504724">
    <property type="component" value="Chromosome"/>
</dbReference>
<organism evidence="1 2">
    <name type="scientific">Thiomicrorhabdus xiamenensis</name>
    <dbReference type="NCBI Taxonomy" id="2739063"/>
    <lineage>
        <taxon>Bacteria</taxon>
        <taxon>Pseudomonadati</taxon>
        <taxon>Pseudomonadota</taxon>
        <taxon>Gammaproteobacteria</taxon>
        <taxon>Thiotrichales</taxon>
        <taxon>Piscirickettsiaceae</taxon>
        <taxon>Thiomicrorhabdus</taxon>
    </lineage>
</organism>
<sequence>MELPDHTLNALFAQLGLPDSDSDIDNFIERHKGLDTATPLAQASFWNEGQAAFLSQAIQEDADWAEVVDHLDALLRT</sequence>
<dbReference type="InterPro" id="IPR021250">
    <property type="entry name" value="DUF2789"/>
</dbReference>
<dbReference type="Pfam" id="PF10982">
    <property type="entry name" value="DUF2789"/>
    <property type="match status" value="1"/>
</dbReference>
<reference evidence="1 2" key="1">
    <citation type="submission" date="2020-05" db="EMBL/GenBank/DDBJ databases">
        <title>Thiomicrorhabdus sediminis sp.nov. and Thiomicrorhabdus xiamenensis sp.nov., novel sulfur-oxidizing bacteria isolated from coastal sediment.</title>
        <authorList>
            <person name="Liu X."/>
        </authorList>
    </citation>
    <scope>NUCLEOTIDE SEQUENCE [LARGE SCALE GENOMIC DNA]</scope>
    <source>
        <strain evidence="1 2">G2</strain>
    </source>
</reference>
<dbReference type="RefSeq" id="WP_173283954.1">
    <property type="nucleotide sequence ID" value="NZ_CP054020.1"/>
</dbReference>
<proteinExistence type="predicted"/>
<dbReference type="AlphaFoldDB" id="A0A7D4NX78"/>
<dbReference type="InterPro" id="IPR038086">
    <property type="entry name" value="DUF2789_sf"/>
</dbReference>
<protein>
    <submittedName>
        <fullName evidence="1">DUF2789 domain-containing protein</fullName>
    </submittedName>
</protein>